<protein>
    <submittedName>
        <fullName evidence="2">Uncharacterized protein</fullName>
    </submittedName>
</protein>
<gene>
    <name evidence="2" type="ORF">AcetOrient_orf00619</name>
</gene>
<dbReference type="EMBL" id="AP018515">
    <property type="protein sequence ID" value="BBC78774.1"/>
    <property type="molecule type" value="Genomic_DNA"/>
</dbReference>
<accession>A0A2Z5ZDN2</accession>
<reference evidence="2 3" key="1">
    <citation type="submission" date="2018-02" db="EMBL/GenBank/DDBJ databases">
        <title>Acetobacter orientalis genome.</title>
        <authorList>
            <person name="Nakashima N."/>
            <person name="Tamura T."/>
        </authorList>
    </citation>
    <scope>NUCLEOTIDE SEQUENCE [LARGE SCALE GENOMIC DNA]</scope>
    <source>
        <strain evidence="2 3">FAN1</strain>
    </source>
</reference>
<dbReference type="Proteomes" id="UP000270034">
    <property type="component" value="Chromosome"/>
</dbReference>
<evidence type="ECO:0000256" key="1">
    <source>
        <dbReference type="SAM" id="Phobius"/>
    </source>
</evidence>
<dbReference type="KEGG" id="aot:AcetOri_orf00619"/>
<organism evidence="2 3">
    <name type="scientific">Acetobacter orientalis</name>
    <dbReference type="NCBI Taxonomy" id="146474"/>
    <lineage>
        <taxon>Bacteria</taxon>
        <taxon>Pseudomonadati</taxon>
        <taxon>Pseudomonadota</taxon>
        <taxon>Alphaproteobacteria</taxon>
        <taxon>Acetobacterales</taxon>
        <taxon>Acetobacteraceae</taxon>
        <taxon>Acetobacter</taxon>
    </lineage>
</organism>
<evidence type="ECO:0000313" key="2">
    <source>
        <dbReference type="EMBL" id="BBC78774.1"/>
    </source>
</evidence>
<evidence type="ECO:0000313" key="3">
    <source>
        <dbReference type="Proteomes" id="UP000270034"/>
    </source>
</evidence>
<sequence>MQNIIYIIFCLSNVVIYTYIKIYSPLEEWNVKLFCKNMAKISTFKEIKIQINMQIRNYLCTLCCCFWK</sequence>
<feature type="transmembrane region" description="Helical" evidence="1">
    <location>
        <begin position="6"/>
        <end position="24"/>
    </location>
</feature>
<dbReference type="AlphaFoldDB" id="A0A2Z5ZDN2"/>
<keyword evidence="1" id="KW-0472">Membrane</keyword>
<keyword evidence="1" id="KW-0812">Transmembrane</keyword>
<keyword evidence="1" id="KW-1133">Transmembrane helix</keyword>
<proteinExistence type="predicted"/>
<name>A0A2Z5ZDN2_9PROT</name>